<evidence type="ECO:0000256" key="11">
    <source>
        <dbReference type="ARBA" id="ARBA00023130"/>
    </source>
</evidence>
<dbReference type="GO" id="GO:0042742">
    <property type="term" value="P:defense response to bacterium"/>
    <property type="evidence" value="ECO:0007669"/>
    <property type="project" value="TreeGrafter"/>
</dbReference>
<evidence type="ECO:0000313" key="21">
    <source>
        <dbReference type="EMBL" id="KAJ4942236.1"/>
    </source>
</evidence>
<dbReference type="InterPro" id="IPR039707">
    <property type="entry name" value="MPEG1"/>
</dbReference>
<evidence type="ECO:0000256" key="10">
    <source>
        <dbReference type="ARBA" id="ARBA00022989"/>
    </source>
</evidence>
<evidence type="ECO:0000256" key="18">
    <source>
        <dbReference type="ARBA" id="ARBA00045689"/>
    </source>
</evidence>
<evidence type="ECO:0000259" key="20">
    <source>
        <dbReference type="SMART" id="SM00457"/>
    </source>
</evidence>
<evidence type="ECO:0000256" key="19">
    <source>
        <dbReference type="SAM" id="SignalP"/>
    </source>
</evidence>
<comment type="function">
    <text evidence="17">Pore-forming protein that plays a central role in antigen cross-presentation in dendritic cells by mediating delivery of antigens for cross-presentation. Dendritic cells bridge innate and adaptive immunity by capturing exogenous antigens on MHC class-I molecules and presenting them to naive CD8(+) T-cells. Acts by forming a pore in antigen-containing compartments, promoting the release of antigens into the cytosol, enabling generation of MHCI:peptide complexes and T-cell priming.</text>
</comment>
<keyword evidence="13" id="KW-1015">Disulfide bond</keyword>
<dbReference type="InterPro" id="IPR020864">
    <property type="entry name" value="MACPF"/>
</dbReference>
<keyword evidence="10" id="KW-1133">Transmembrane helix</keyword>
<keyword evidence="14" id="KW-0325">Glycoprotein</keyword>
<dbReference type="PANTHER" id="PTHR31463:SF4">
    <property type="entry name" value="MACROPHAGE-EXPRESSED GENE 1 PROTEIN"/>
    <property type="match status" value="1"/>
</dbReference>
<accession>A0AAD6BEL7</accession>
<dbReference type="GO" id="GO:0045087">
    <property type="term" value="P:innate immune response"/>
    <property type="evidence" value="ECO:0007669"/>
    <property type="project" value="UniProtKB-KW"/>
</dbReference>
<keyword evidence="9" id="KW-0391">Immunity</keyword>
<keyword evidence="22" id="KW-1185">Reference proteome</keyword>
<dbReference type="AlphaFoldDB" id="A0AAD6BEL7"/>
<feature type="signal peptide" evidence="19">
    <location>
        <begin position="1"/>
        <end position="18"/>
    </location>
</feature>
<keyword evidence="8" id="KW-0832">Ubl conjugation</keyword>
<comment type="function">
    <text evidence="18">Pore-forming protein involved in both innate and adaptive immunity. Plays a central role in antigen cross-presentation in dendritic cells by forming a pore in antigen-containing compartments, thereby promoting delivery of antigens for cross-presentation. Also involved in innate immune response following bacterial infection; shows antibacterial activity against a wide spectrum of Gram-positive, Gram-negative and acid-fast bacteria. Reduces the viability of the intracytosolic pathogen L.monocytogenes by inhibiting acidification of the phagocytic vacuole of host cells which restricts bacterial translocation from the vacuole to the cytosol. Required for the antibacterial activity of reactive oxygen species and nitric oxide.</text>
</comment>
<evidence type="ECO:0000256" key="5">
    <source>
        <dbReference type="ARBA" id="ARBA00022588"/>
    </source>
</evidence>
<dbReference type="Proteomes" id="UP001219934">
    <property type="component" value="Unassembled WGS sequence"/>
</dbReference>
<keyword evidence="4" id="KW-1134">Transmembrane beta strand</keyword>
<evidence type="ECO:0000256" key="6">
    <source>
        <dbReference type="ARBA" id="ARBA00022692"/>
    </source>
</evidence>
<organism evidence="21 22">
    <name type="scientific">Pogonophryne albipinna</name>
    <dbReference type="NCBI Taxonomy" id="1090488"/>
    <lineage>
        <taxon>Eukaryota</taxon>
        <taxon>Metazoa</taxon>
        <taxon>Chordata</taxon>
        <taxon>Craniata</taxon>
        <taxon>Vertebrata</taxon>
        <taxon>Euteleostomi</taxon>
        <taxon>Actinopterygii</taxon>
        <taxon>Neopterygii</taxon>
        <taxon>Teleostei</taxon>
        <taxon>Neoteleostei</taxon>
        <taxon>Acanthomorphata</taxon>
        <taxon>Eupercaria</taxon>
        <taxon>Perciformes</taxon>
        <taxon>Notothenioidei</taxon>
        <taxon>Pogonophryne</taxon>
    </lineage>
</organism>
<keyword evidence="7 19" id="KW-0732">Signal</keyword>
<proteinExistence type="inferred from homology"/>
<dbReference type="GO" id="GO:0030670">
    <property type="term" value="C:phagocytic vesicle membrane"/>
    <property type="evidence" value="ECO:0007669"/>
    <property type="project" value="UniProtKB-SubCell"/>
</dbReference>
<reference evidence="21" key="1">
    <citation type="submission" date="2022-11" db="EMBL/GenBank/DDBJ databases">
        <title>Chromosome-level genome of Pogonophryne albipinna.</title>
        <authorList>
            <person name="Jo E."/>
        </authorList>
    </citation>
    <scope>NUCLEOTIDE SEQUENCE</scope>
    <source>
        <strain evidence="21">SGF0006</strain>
        <tissue evidence="21">Muscle</tissue>
    </source>
</reference>
<comment type="subcellular location">
    <subcellularLocation>
        <location evidence="1">Cytoplasmic vesicle</location>
        <location evidence="1">Phagosome membrane</location>
        <topology evidence="1">Multi-pass membrane protein</topology>
    </subcellularLocation>
</comment>
<evidence type="ECO:0000256" key="3">
    <source>
        <dbReference type="ARBA" id="ARBA00021365"/>
    </source>
</evidence>
<keyword evidence="15" id="KW-0968">Cytoplasmic vesicle</keyword>
<evidence type="ECO:0000256" key="15">
    <source>
        <dbReference type="ARBA" id="ARBA00023329"/>
    </source>
</evidence>
<keyword evidence="5" id="KW-0399">Innate immunity</keyword>
<evidence type="ECO:0000256" key="16">
    <source>
        <dbReference type="ARBA" id="ARBA00030728"/>
    </source>
</evidence>
<comment type="similarity">
    <text evidence="2">Belongs to the MPEG1 family.</text>
</comment>
<evidence type="ECO:0000256" key="14">
    <source>
        <dbReference type="ARBA" id="ARBA00023180"/>
    </source>
</evidence>
<dbReference type="PANTHER" id="PTHR31463">
    <property type="entry name" value="MACROPHAGE-EXPRESSED GENE 1 PROTEIN"/>
    <property type="match status" value="1"/>
</dbReference>
<dbReference type="EMBL" id="JAPTMU010000006">
    <property type="protein sequence ID" value="KAJ4942236.1"/>
    <property type="molecule type" value="Genomic_DNA"/>
</dbReference>
<evidence type="ECO:0000256" key="13">
    <source>
        <dbReference type="ARBA" id="ARBA00023157"/>
    </source>
</evidence>
<evidence type="ECO:0000256" key="17">
    <source>
        <dbReference type="ARBA" id="ARBA00045657"/>
    </source>
</evidence>
<feature type="domain" description="MACPF" evidence="20">
    <location>
        <begin position="143"/>
        <end position="299"/>
    </location>
</feature>
<dbReference type="Pfam" id="PF01823">
    <property type="entry name" value="MACPF"/>
    <property type="match status" value="2"/>
</dbReference>
<keyword evidence="11" id="KW-1064">Adaptive immunity</keyword>
<evidence type="ECO:0000256" key="7">
    <source>
        <dbReference type="ARBA" id="ARBA00022729"/>
    </source>
</evidence>
<feature type="chain" id="PRO_5042016142" description="Macrophage-expressed gene 1 protein" evidence="19">
    <location>
        <begin position="19"/>
        <end position="310"/>
    </location>
</feature>
<evidence type="ECO:0000256" key="12">
    <source>
        <dbReference type="ARBA" id="ARBA00023136"/>
    </source>
</evidence>
<protein>
    <recommendedName>
        <fullName evidence="3">Macrophage-expressed gene 1 protein</fullName>
    </recommendedName>
    <alternativeName>
        <fullName evidence="16">Perforin-2</fullName>
    </alternativeName>
</protein>
<comment type="caution">
    <text evidence="21">The sequence shown here is derived from an EMBL/GenBank/DDBJ whole genome shotgun (WGS) entry which is preliminary data.</text>
</comment>
<keyword evidence="12" id="KW-0472">Membrane</keyword>
<evidence type="ECO:0000313" key="22">
    <source>
        <dbReference type="Proteomes" id="UP001219934"/>
    </source>
</evidence>
<evidence type="ECO:0000256" key="1">
    <source>
        <dbReference type="ARBA" id="ARBA00004265"/>
    </source>
</evidence>
<gene>
    <name evidence="21" type="ORF">JOQ06_012102</name>
</gene>
<dbReference type="GO" id="GO:0002250">
    <property type="term" value="P:adaptive immune response"/>
    <property type="evidence" value="ECO:0007669"/>
    <property type="project" value="UniProtKB-KW"/>
</dbReference>
<evidence type="ECO:0000256" key="8">
    <source>
        <dbReference type="ARBA" id="ARBA00022843"/>
    </source>
</evidence>
<keyword evidence="6" id="KW-0812">Transmembrane</keyword>
<name>A0AAD6BEL7_9TELE</name>
<evidence type="ECO:0000256" key="4">
    <source>
        <dbReference type="ARBA" id="ARBA00022452"/>
    </source>
</evidence>
<evidence type="ECO:0000256" key="2">
    <source>
        <dbReference type="ARBA" id="ARBA00007256"/>
    </source>
</evidence>
<dbReference type="SMART" id="SM00457">
    <property type="entry name" value="MACPF"/>
    <property type="match status" value="1"/>
</dbReference>
<evidence type="ECO:0000256" key="9">
    <source>
        <dbReference type="ARBA" id="ARBA00022859"/>
    </source>
</evidence>
<sequence length="310" mass="35068">MKVATSLLALSLLQVCSAVPIGHPTNWLRECRATTNLSVPALEVLLGGRWDNLRNMDTGRVINIGYFQRQTTGDGLYLIPDEVFVIPYKETGVETSSEIISSWQEQKSSTSHSINVEMSFISVLNGKFSKENQRMKTHQVKDSSTTTRVQVRNFIYTVKVYPDFTLDARFAQQAKEIADAIENNQTRNVDYLSERMVLDYGTHVITTIPKYPAKLCALQTYQSNIQYSLIQSHVGGIPFYPGITLQKWQESTRNNLVAIDRSGFPLHYFINTNTFPDLPQPTVGKVAIAVSQAVERYYKVNTRPWCVDVT</sequence>